<reference evidence="2" key="1">
    <citation type="submission" date="2009-04" db="EMBL/GenBank/DDBJ databases">
        <authorList>
            <person name="Weinstock G."/>
            <person name="Sodergren E."/>
            <person name="Clifton S."/>
            <person name="Fulton L."/>
            <person name="Fulton B."/>
            <person name="Courtney L."/>
            <person name="Fronick C."/>
            <person name="Harrison M."/>
            <person name="Strong C."/>
            <person name="Farmer C."/>
            <person name="Delahaunty K."/>
            <person name="Markovic C."/>
            <person name="Hall O."/>
            <person name="Minx P."/>
            <person name="Tomlinson C."/>
            <person name="Mitreva M."/>
            <person name="Nelson J."/>
            <person name="Hou S."/>
            <person name="Wollam A."/>
            <person name="Pepin K.H."/>
            <person name="Johnson M."/>
            <person name="Bhonagiri V."/>
            <person name="Nash W.E."/>
            <person name="Warren W."/>
            <person name="Chinwalla A."/>
            <person name="Mardis E.R."/>
            <person name="Wilson R.K."/>
        </authorList>
    </citation>
    <scope>NUCLEOTIDE SEQUENCE [LARGE SCALE GENOMIC DNA]</scope>
    <source>
        <strain evidence="2">DSM 14600</strain>
    </source>
</reference>
<sequence length="43" mass="5121">MLQEPHYICLLILLTHLTLKFLCFSLFYYMCLPGQGKPSFCFF</sequence>
<evidence type="ECO:0000256" key="1">
    <source>
        <dbReference type="SAM" id="Phobius"/>
    </source>
</evidence>
<keyword evidence="3" id="KW-1185">Reference proteome</keyword>
<dbReference type="EMBL" id="ACIP02000001">
    <property type="protein sequence ID" value="EEP28842.1"/>
    <property type="molecule type" value="Genomic_DNA"/>
</dbReference>
<comment type="caution">
    <text evidence="2">The sequence shown here is derived from an EMBL/GenBank/DDBJ whole genome shotgun (WGS) entry which is preliminary data.</text>
</comment>
<name>C4G820_9FIRM</name>
<dbReference type="AlphaFoldDB" id="C4G820"/>
<gene>
    <name evidence="2" type="ORF">GCWU000342_00190</name>
</gene>
<dbReference type="Proteomes" id="UP000003494">
    <property type="component" value="Unassembled WGS sequence"/>
</dbReference>
<evidence type="ECO:0000313" key="2">
    <source>
        <dbReference type="EMBL" id="EEP28842.1"/>
    </source>
</evidence>
<keyword evidence="1" id="KW-0472">Membrane</keyword>
<organism evidence="2 3">
    <name type="scientific">Shuttleworthella satelles DSM 14600</name>
    <dbReference type="NCBI Taxonomy" id="626523"/>
    <lineage>
        <taxon>Bacteria</taxon>
        <taxon>Bacillati</taxon>
        <taxon>Bacillota</taxon>
        <taxon>Clostridia</taxon>
        <taxon>Lachnospirales</taxon>
        <taxon>Lachnospiraceae</taxon>
        <taxon>Shuttleworthella</taxon>
    </lineage>
</organism>
<keyword evidence="1" id="KW-0812">Transmembrane</keyword>
<proteinExistence type="predicted"/>
<evidence type="ECO:0000313" key="3">
    <source>
        <dbReference type="Proteomes" id="UP000003494"/>
    </source>
</evidence>
<feature type="transmembrane region" description="Helical" evidence="1">
    <location>
        <begin position="7"/>
        <end position="30"/>
    </location>
</feature>
<protein>
    <submittedName>
        <fullName evidence="2">Uncharacterized protein</fullName>
    </submittedName>
</protein>
<dbReference type="HOGENOM" id="CLU_3239591_0_0_9"/>
<accession>C4G820</accession>
<keyword evidence="1" id="KW-1133">Transmembrane helix</keyword>